<evidence type="ECO:0000313" key="2">
    <source>
        <dbReference type="EMBL" id="AGS35487.1"/>
    </source>
</evidence>
<dbReference type="STRING" id="1224163.B841_10075"/>
<organism evidence="2 3">
    <name type="scientific">Corynebacterium maris DSM 45190</name>
    <dbReference type="NCBI Taxonomy" id="1224163"/>
    <lineage>
        <taxon>Bacteria</taxon>
        <taxon>Bacillati</taxon>
        <taxon>Actinomycetota</taxon>
        <taxon>Actinomycetes</taxon>
        <taxon>Mycobacteriales</taxon>
        <taxon>Corynebacteriaceae</taxon>
        <taxon>Corynebacterium</taxon>
    </lineage>
</organism>
<reference evidence="2 3" key="1">
    <citation type="submission" date="2012-11" db="EMBL/GenBank/DDBJ databases">
        <title>The complete genome sequence of Corynebacterium maris Coryn-1 (=DSM 45190).</title>
        <authorList>
            <person name="Schaffert L."/>
            <person name="Albersmeier A."/>
            <person name="Kalinowski J."/>
            <person name="Ruckert C."/>
        </authorList>
    </citation>
    <scope>NUCLEOTIDE SEQUENCE [LARGE SCALE GENOMIC DNA]</scope>
    <source>
        <strain evidence="3">Coryn-1</strain>
    </source>
</reference>
<dbReference type="PATRIC" id="fig|1224163.3.peg.2032"/>
<keyword evidence="1" id="KW-1133">Transmembrane helix</keyword>
<name>S5SWR5_9CORY</name>
<feature type="transmembrane region" description="Helical" evidence="1">
    <location>
        <begin position="28"/>
        <end position="48"/>
    </location>
</feature>
<evidence type="ECO:0000256" key="1">
    <source>
        <dbReference type="SAM" id="Phobius"/>
    </source>
</evidence>
<accession>S5SWR5</accession>
<sequence length="102" mass="11153">MRILYFSLAAVFSVVAIALRVLGQPTWTAVVAIVVAGIFLALGFVVTAKNHEPEPIVLDEEQTETVRRMKSEGNHAGAIRQVQLWFRYASTEDAGAVVRGVK</sequence>
<keyword evidence="1" id="KW-0812">Transmembrane</keyword>
<dbReference type="RefSeq" id="WP_020935420.1">
    <property type="nucleotide sequence ID" value="NC_021915.1"/>
</dbReference>
<dbReference type="KEGG" id="cmd:B841_10075"/>
<keyword evidence="3" id="KW-1185">Reference proteome</keyword>
<dbReference type="OrthoDB" id="4411364at2"/>
<dbReference type="AlphaFoldDB" id="S5SWR5"/>
<dbReference type="Proteomes" id="UP000015388">
    <property type="component" value="Chromosome"/>
</dbReference>
<dbReference type="EMBL" id="CP003924">
    <property type="protein sequence ID" value="AGS35487.1"/>
    <property type="molecule type" value="Genomic_DNA"/>
</dbReference>
<keyword evidence="1" id="KW-0472">Membrane</keyword>
<dbReference type="HOGENOM" id="CLU_163887_0_0_11"/>
<gene>
    <name evidence="2" type="ORF">B841_10075</name>
</gene>
<dbReference type="eggNOG" id="ENOG5031FPC">
    <property type="taxonomic scope" value="Bacteria"/>
</dbReference>
<protein>
    <submittedName>
        <fullName evidence="2">Uncharacterized protein</fullName>
    </submittedName>
</protein>
<proteinExistence type="predicted"/>
<evidence type="ECO:0000313" key="3">
    <source>
        <dbReference type="Proteomes" id="UP000015388"/>
    </source>
</evidence>